<dbReference type="Pfam" id="PF13229">
    <property type="entry name" value="Beta_helix"/>
    <property type="match status" value="1"/>
</dbReference>
<keyword evidence="4" id="KW-1185">Reference proteome</keyword>
<sequence>MASTRRASPRSVASTRSRPTCVGSPSVSDARAPRLLACGAIVLACTVAVPGSYAADSPRTWRVGPDRALTTPSAAAAVARDGDTVLIDAGTYSGDVATWTQDDLTLRGDGGRAHLRADGQDAQGKAIWVIAGDRTTVDRIEFSGAAVPDRNGAGIRQEGTDLTVTRSWFHDNENGILTGADPDSDVVVRRSRFFRNGAGDGYSHNLYAGSVRSLTVVGSWLSDADTGHELKSRAAATTIVGNRISDGDGTASYSIDLPNGGRSLVAGNVIVQGPNSENPALVSYGAEGLTHPSRVLWVVNNTFVNRRTSGTFVALADGSRAHLRNNLVLGPGVLSSGPADARRNRVVGPGGFVDPEAEDFRLQPSSPAVDRGGAVPRRWRARWEYAAPARPVRRAVVGRTDLGAHELG</sequence>
<feature type="region of interest" description="Disordered" evidence="1">
    <location>
        <begin position="1"/>
        <end position="28"/>
    </location>
</feature>
<accession>A0ABX4R1A4</accession>
<dbReference type="EMBL" id="PJBV01000011">
    <property type="protein sequence ID" value="PKH43462.1"/>
    <property type="molecule type" value="Genomic_DNA"/>
</dbReference>
<evidence type="ECO:0000313" key="3">
    <source>
        <dbReference type="EMBL" id="PKH43462.1"/>
    </source>
</evidence>
<feature type="domain" description="Right handed beta helix" evidence="2">
    <location>
        <begin position="121"/>
        <end position="268"/>
    </location>
</feature>
<dbReference type="InterPro" id="IPR039448">
    <property type="entry name" value="Beta_helix"/>
</dbReference>
<protein>
    <recommendedName>
        <fullName evidence="2">Right handed beta helix domain-containing protein</fullName>
    </recommendedName>
</protein>
<evidence type="ECO:0000313" key="4">
    <source>
        <dbReference type="Proteomes" id="UP000233565"/>
    </source>
</evidence>
<dbReference type="InterPro" id="IPR012334">
    <property type="entry name" value="Pectin_lyas_fold"/>
</dbReference>
<reference evidence="3 4" key="1">
    <citation type="submission" date="2017-12" db="EMBL/GenBank/DDBJ databases">
        <title>Pharmacopeia of the Arctic Ocean.</title>
        <authorList>
            <person name="Collins E."/>
            <person name="Ducluzeau A.-L."/>
        </authorList>
    </citation>
    <scope>NUCLEOTIDE SEQUENCE [LARGE SCALE GENOMIC DNA]</scope>
    <source>
        <strain evidence="3 4">DSM 23325</strain>
    </source>
</reference>
<dbReference type="InterPro" id="IPR011050">
    <property type="entry name" value="Pectin_lyase_fold/virulence"/>
</dbReference>
<gene>
    <name evidence="3" type="ORF">CXG46_03085</name>
</gene>
<name>A0ABX4R1A4_9ACTN</name>
<dbReference type="SUPFAM" id="SSF51126">
    <property type="entry name" value="Pectin lyase-like"/>
    <property type="match status" value="1"/>
</dbReference>
<evidence type="ECO:0000256" key="1">
    <source>
        <dbReference type="SAM" id="MobiDB-lite"/>
    </source>
</evidence>
<dbReference type="Proteomes" id="UP000233565">
    <property type="component" value="Unassembled WGS sequence"/>
</dbReference>
<evidence type="ECO:0000259" key="2">
    <source>
        <dbReference type="Pfam" id="PF13229"/>
    </source>
</evidence>
<comment type="caution">
    <text evidence="3">The sequence shown here is derived from an EMBL/GenBank/DDBJ whole genome shotgun (WGS) entry which is preliminary data.</text>
</comment>
<feature type="compositionally biased region" description="Polar residues" evidence="1">
    <location>
        <begin position="1"/>
        <end position="27"/>
    </location>
</feature>
<organism evidence="3 4">
    <name type="scientific">Nocardioides alpinus</name>
    <dbReference type="NCBI Taxonomy" id="748909"/>
    <lineage>
        <taxon>Bacteria</taxon>
        <taxon>Bacillati</taxon>
        <taxon>Actinomycetota</taxon>
        <taxon>Actinomycetes</taxon>
        <taxon>Propionibacteriales</taxon>
        <taxon>Nocardioidaceae</taxon>
        <taxon>Nocardioides</taxon>
    </lineage>
</organism>
<proteinExistence type="predicted"/>
<dbReference type="Gene3D" id="2.160.20.10">
    <property type="entry name" value="Single-stranded right-handed beta-helix, Pectin lyase-like"/>
    <property type="match status" value="1"/>
</dbReference>